<dbReference type="RefSeq" id="WP_220199823.1">
    <property type="nucleotide sequence ID" value="NZ_BNJF01000009.1"/>
</dbReference>
<evidence type="ECO:0000256" key="1">
    <source>
        <dbReference type="SAM" id="MobiDB-lite"/>
    </source>
</evidence>
<keyword evidence="3" id="KW-1185">Reference proteome</keyword>
<dbReference type="Proteomes" id="UP000612362">
    <property type="component" value="Unassembled WGS sequence"/>
</dbReference>
<comment type="caution">
    <text evidence="2">The sequence shown here is derived from an EMBL/GenBank/DDBJ whole genome shotgun (WGS) entry which is preliminary data.</text>
</comment>
<feature type="region of interest" description="Disordered" evidence="1">
    <location>
        <begin position="1"/>
        <end position="20"/>
    </location>
</feature>
<reference evidence="2" key="1">
    <citation type="submission" date="2020-10" db="EMBL/GenBank/DDBJ databases">
        <title>Taxonomic study of unclassified bacteria belonging to the class Ktedonobacteria.</title>
        <authorList>
            <person name="Yabe S."/>
            <person name="Wang C.M."/>
            <person name="Zheng Y."/>
            <person name="Sakai Y."/>
            <person name="Cavaletti L."/>
            <person name="Monciardini P."/>
            <person name="Donadio S."/>
        </authorList>
    </citation>
    <scope>NUCLEOTIDE SEQUENCE</scope>
    <source>
        <strain evidence="2">SOSP1-1</strain>
    </source>
</reference>
<evidence type="ECO:0000313" key="2">
    <source>
        <dbReference type="EMBL" id="GHO50868.1"/>
    </source>
</evidence>
<accession>A0A8J3IEG6</accession>
<name>A0A8J3IEG6_9CHLR</name>
<proteinExistence type="predicted"/>
<gene>
    <name evidence="2" type="ORF">KSX_90310</name>
</gene>
<evidence type="ECO:0000313" key="3">
    <source>
        <dbReference type="Proteomes" id="UP000612362"/>
    </source>
</evidence>
<dbReference type="AlphaFoldDB" id="A0A8J3IEG6"/>
<protein>
    <submittedName>
        <fullName evidence="2">Uncharacterized protein</fullName>
    </submittedName>
</protein>
<organism evidence="2 3">
    <name type="scientific">Ktedonospora formicarum</name>
    <dbReference type="NCBI Taxonomy" id="2778364"/>
    <lineage>
        <taxon>Bacteria</taxon>
        <taxon>Bacillati</taxon>
        <taxon>Chloroflexota</taxon>
        <taxon>Ktedonobacteria</taxon>
        <taxon>Ktedonobacterales</taxon>
        <taxon>Ktedonobacteraceae</taxon>
        <taxon>Ktedonospora</taxon>
    </lineage>
</organism>
<sequence length="656" mass="73602">MTENASSDSHTSLRPVRQMQSRIDQRAQIEQLIYQNKNIAAIDVLRDALLTHMAHMSLDSCPSPAQLHLQKRQKRLRPMLPCLRQLLDSHSISPRMRSLVHNMQLAAQLGWQAQDFRQLPSVFDRRFNCANDFLEPIFSAIFEEKVLLRQWMRGLDTHVEASSARLLEAMDRQAQRGEAPLRAQVVLVGGGPLASIVASILGAFFSVTVVTEHSSLGKPWRNRPLYINSSSLITDFHGAPLPLLAGPTTRIIGRQQLNNLDVDLLLQTDIKSVPCEDGSTARYIAGPRLGDLVATNLLCNVDAYLVNQRVEVSTMRQTANGRLRLTLMDMRSGDRREMDASAVFLLTGPGREQSKVPGASSQRVYQEAQAQLDATLRQIRHQFSWHDEALRRLEAVPSMPGVRAQCQWLRTRLAQMYVPLPRVLTLTAIEKLYELWDDFGADPLAFPLNELGRKQSIAYIGNGDTMRTLKELVDGRGPLSAYPEGCQPHNRKSTIYNEQATTPQEYDQVNRRRYQGVYTPTTTSIPGKARRYRTIKDASLVEVTHQDEQGRLRRRVYNYLFDCTGLQRTPIETTLPASFPLQGISDLQGITVGRGGAELFLTGAALGWRISDLPGELQRIIQGLGIAENTISLWVNGPLAERLAYTYAATRPHSNT</sequence>
<dbReference type="EMBL" id="BNJF01000009">
    <property type="protein sequence ID" value="GHO50868.1"/>
    <property type="molecule type" value="Genomic_DNA"/>
</dbReference>